<name>A0ABD3ASL9_9GENT</name>
<gene>
    <name evidence="1" type="ORF">ACH5RR_002637</name>
</gene>
<evidence type="ECO:0000313" key="2">
    <source>
        <dbReference type="Proteomes" id="UP001630127"/>
    </source>
</evidence>
<dbReference type="Proteomes" id="UP001630127">
    <property type="component" value="Unassembled WGS sequence"/>
</dbReference>
<proteinExistence type="predicted"/>
<dbReference type="AlphaFoldDB" id="A0ABD3ASL9"/>
<sequence length="74" mass="8301">MSKDLEITHAEVESHSQPRTELDLLKTELADLEAKLSLQRECFLNHNQASNLFSSFMGFGTGYLLPAEMAFLNA</sequence>
<comment type="caution">
    <text evidence="1">The sequence shown here is derived from an EMBL/GenBank/DDBJ whole genome shotgun (WGS) entry which is preliminary data.</text>
</comment>
<organism evidence="1 2">
    <name type="scientific">Cinchona calisaya</name>
    <dbReference type="NCBI Taxonomy" id="153742"/>
    <lineage>
        <taxon>Eukaryota</taxon>
        <taxon>Viridiplantae</taxon>
        <taxon>Streptophyta</taxon>
        <taxon>Embryophyta</taxon>
        <taxon>Tracheophyta</taxon>
        <taxon>Spermatophyta</taxon>
        <taxon>Magnoliopsida</taxon>
        <taxon>eudicotyledons</taxon>
        <taxon>Gunneridae</taxon>
        <taxon>Pentapetalae</taxon>
        <taxon>asterids</taxon>
        <taxon>lamiids</taxon>
        <taxon>Gentianales</taxon>
        <taxon>Rubiaceae</taxon>
        <taxon>Cinchonoideae</taxon>
        <taxon>Cinchoneae</taxon>
        <taxon>Cinchona</taxon>
    </lineage>
</organism>
<protein>
    <submittedName>
        <fullName evidence="1">Uncharacterized protein</fullName>
    </submittedName>
</protein>
<reference evidence="1 2" key="1">
    <citation type="submission" date="2024-11" db="EMBL/GenBank/DDBJ databases">
        <title>A near-complete genome assembly of Cinchona calisaya.</title>
        <authorList>
            <person name="Lian D.C."/>
            <person name="Zhao X.W."/>
            <person name="Wei L."/>
        </authorList>
    </citation>
    <scope>NUCLEOTIDE SEQUENCE [LARGE SCALE GENOMIC DNA]</scope>
    <source>
        <tissue evidence="1">Nenye</tissue>
    </source>
</reference>
<evidence type="ECO:0000313" key="1">
    <source>
        <dbReference type="EMBL" id="KAL3534176.1"/>
    </source>
</evidence>
<accession>A0ABD3ASL9</accession>
<keyword evidence="2" id="KW-1185">Reference proteome</keyword>
<dbReference type="EMBL" id="JBJUIK010000002">
    <property type="protein sequence ID" value="KAL3534176.1"/>
    <property type="molecule type" value="Genomic_DNA"/>
</dbReference>